<feature type="repeat" description="Filamin" evidence="4">
    <location>
        <begin position="2637"/>
        <end position="2730"/>
    </location>
</feature>
<comment type="similarity">
    <text evidence="1">Belongs to the filamin family.</text>
</comment>
<dbReference type="CDD" id="cd21229">
    <property type="entry name" value="CH_jitterbug-like_rpt2"/>
    <property type="match status" value="1"/>
</dbReference>
<feature type="compositionally biased region" description="Basic and acidic residues" evidence="5">
    <location>
        <begin position="725"/>
        <end position="738"/>
    </location>
</feature>
<gene>
    <name evidence="8" type="primary">LOC117137839</name>
</gene>
<dbReference type="FunFam" id="2.60.40.10:FF:001193">
    <property type="entry name" value="Jitterbug, isoform M"/>
    <property type="match status" value="2"/>
</dbReference>
<feature type="region of interest" description="Disordered" evidence="5">
    <location>
        <begin position="644"/>
        <end position="769"/>
    </location>
</feature>
<feature type="repeat" description="Filamin" evidence="4">
    <location>
        <begin position="2351"/>
        <end position="2444"/>
    </location>
</feature>
<feature type="repeat" description="Filamin" evidence="4">
    <location>
        <begin position="1456"/>
        <end position="1543"/>
    </location>
</feature>
<feature type="repeat" description="Filamin" evidence="4">
    <location>
        <begin position="1553"/>
        <end position="1630"/>
    </location>
</feature>
<feature type="repeat" description="Filamin" evidence="4">
    <location>
        <begin position="388"/>
        <end position="468"/>
    </location>
</feature>
<feature type="repeat" description="Filamin" evidence="4">
    <location>
        <begin position="2164"/>
        <end position="2258"/>
    </location>
</feature>
<dbReference type="CDD" id="cd21185">
    <property type="entry name" value="CH_jitterbug-like_rpt3"/>
    <property type="match status" value="1"/>
</dbReference>
<evidence type="ECO:0000259" key="6">
    <source>
        <dbReference type="PROSITE" id="PS50021"/>
    </source>
</evidence>
<feature type="compositionally biased region" description="Polar residues" evidence="5">
    <location>
        <begin position="675"/>
        <end position="714"/>
    </location>
</feature>
<feature type="domain" description="Calponin-homology (CH)" evidence="6">
    <location>
        <begin position="59"/>
        <end position="165"/>
    </location>
</feature>
<feature type="repeat" description="Filamin" evidence="4">
    <location>
        <begin position="471"/>
        <end position="557"/>
    </location>
</feature>
<dbReference type="FunFam" id="2.60.40.10:FF:001561">
    <property type="entry name" value="Jitterbug, isoform C"/>
    <property type="match status" value="1"/>
</dbReference>
<feature type="compositionally biased region" description="Low complexity" evidence="5">
    <location>
        <begin position="982"/>
        <end position="991"/>
    </location>
</feature>
<feature type="repeat" description="Filamin" evidence="4">
    <location>
        <begin position="1905"/>
        <end position="2000"/>
    </location>
</feature>
<dbReference type="GO" id="GO:0051015">
    <property type="term" value="F:actin filament binding"/>
    <property type="evidence" value="ECO:0007669"/>
    <property type="project" value="InterPro"/>
</dbReference>
<dbReference type="CTD" id="43997"/>
<feature type="repeat" description="Filamin" evidence="4">
    <location>
        <begin position="1270"/>
        <end position="1363"/>
    </location>
</feature>
<evidence type="ECO:0000256" key="5">
    <source>
        <dbReference type="SAM" id="MobiDB-lite"/>
    </source>
</evidence>
<dbReference type="FunFam" id="2.60.40.10:FF:001970">
    <property type="entry name" value="Jitterbug, isoform N"/>
    <property type="match status" value="1"/>
</dbReference>
<feature type="compositionally biased region" description="Basic and acidic residues" evidence="5">
    <location>
        <begin position="660"/>
        <end position="669"/>
    </location>
</feature>
<dbReference type="GeneID" id="117137839"/>
<feature type="repeat" description="Filamin" evidence="4">
    <location>
        <begin position="1175"/>
        <end position="1272"/>
    </location>
</feature>
<dbReference type="PANTHER" id="PTHR38537:SF13">
    <property type="entry name" value="JITTERBUG, ISOFORM N"/>
    <property type="match status" value="1"/>
</dbReference>
<evidence type="ECO:0000256" key="4">
    <source>
        <dbReference type="PROSITE-ProRule" id="PRU00087"/>
    </source>
</evidence>
<dbReference type="PANTHER" id="PTHR38537">
    <property type="entry name" value="JITTERBUG, ISOFORM N"/>
    <property type="match status" value="1"/>
</dbReference>
<feature type="repeat" description="Filamin" evidence="4">
    <location>
        <begin position="1087"/>
        <end position="1178"/>
    </location>
</feature>
<dbReference type="PROSITE" id="PS50194">
    <property type="entry name" value="FILAMIN_REPEAT"/>
    <property type="match status" value="21"/>
</dbReference>
<dbReference type="FunFam" id="2.60.40.10:FF:001551">
    <property type="entry name" value="Jitterbug, isoform M"/>
    <property type="match status" value="1"/>
</dbReference>
<feature type="region of interest" description="Disordered" evidence="5">
    <location>
        <begin position="918"/>
        <end position="992"/>
    </location>
</feature>
<feature type="repeat" description="Filamin" evidence="4">
    <location>
        <begin position="1013"/>
        <end position="1089"/>
    </location>
</feature>
<dbReference type="FunFam" id="1.10.418.10:FF:000068">
    <property type="entry name" value="Putative Filamin-A"/>
    <property type="match status" value="1"/>
</dbReference>
<dbReference type="InterPro" id="IPR017868">
    <property type="entry name" value="Filamin/ABP280_repeat-like"/>
</dbReference>
<dbReference type="Gene3D" id="1.10.418.10">
    <property type="entry name" value="Calponin-like domain"/>
    <property type="match status" value="3"/>
</dbReference>
<feature type="repeat" description="Filamin" evidence="4">
    <location>
        <begin position="1815"/>
        <end position="1907"/>
    </location>
</feature>
<evidence type="ECO:0000313" key="7">
    <source>
        <dbReference type="Proteomes" id="UP000515162"/>
    </source>
</evidence>
<dbReference type="InterPro" id="IPR014756">
    <property type="entry name" value="Ig_E-set"/>
</dbReference>
<evidence type="ECO:0000256" key="1">
    <source>
        <dbReference type="ARBA" id="ARBA00009238"/>
    </source>
</evidence>
<dbReference type="SUPFAM" id="SSF47576">
    <property type="entry name" value="Calponin-homology domain, CH-domain"/>
    <property type="match status" value="2"/>
</dbReference>
<protein>
    <submittedName>
        <fullName evidence="8">Filamin-A isoform X2</fullName>
    </submittedName>
</protein>
<feature type="repeat" description="Filamin" evidence="4">
    <location>
        <begin position="1731"/>
        <end position="1809"/>
    </location>
</feature>
<keyword evidence="2" id="KW-0677">Repeat</keyword>
<feature type="region of interest" description="Disordered" evidence="5">
    <location>
        <begin position="786"/>
        <end position="814"/>
    </location>
</feature>
<dbReference type="FunFam" id="1.10.418.10:FF:000078">
    <property type="entry name" value="Putative Filamin-A"/>
    <property type="match status" value="1"/>
</dbReference>
<evidence type="ECO:0000256" key="2">
    <source>
        <dbReference type="ARBA" id="ARBA00022737"/>
    </source>
</evidence>
<dbReference type="SUPFAM" id="SSF81296">
    <property type="entry name" value="E set domains"/>
    <property type="match status" value="21"/>
</dbReference>
<dbReference type="CDD" id="cd21227">
    <property type="entry name" value="CH_jitterbug-like_rpt1"/>
    <property type="match status" value="1"/>
</dbReference>
<dbReference type="InterPro" id="IPR044801">
    <property type="entry name" value="Filamin"/>
</dbReference>
<dbReference type="FunFam" id="2.60.40.10:FF:002075">
    <property type="entry name" value="Jitterbug, isoform N"/>
    <property type="match status" value="1"/>
</dbReference>
<proteinExistence type="inferred from homology"/>
<feature type="repeat" description="Filamin" evidence="4">
    <location>
        <begin position="2084"/>
        <end position="2163"/>
    </location>
</feature>
<dbReference type="GO" id="GO:0030036">
    <property type="term" value="P:actin cytoskeleton organization"/>
    <property type="evidence" value="ECO:0007669"/>
    <property type="project" value="InterPro"/>
</dbReference>
<dbReference type="RefSeq" id="XP_033155423.1">
    <property type="nucleotide sequence ID" value="XM_033299532.1"/>
</dbReference>
<feature type="compositionally biased region" description="Polar residues" evidence="5">
    <location>
        <begin position="740"/>
        <end position="769"/>
    </location>
</feature>
<dbReference type="FunFam" id="1.10.418.10:FF:000006">
    <property type="entry name" value="Filamin-B isoform A"/>
    <property type="match status" value="1"/>
</dbReference>
<dbReference type="InterPro" id="IPR036872">
    <property type="entry name" value="CH_dom_sf"/>
</dbReference>
<keyword evidence="3" id="KW-0009">Actin-binding</keyword>
<dbReference type="InterPro" id="IPR001715">
    <property type="entry name" value="CH_dom"/>
</dbReference>
<feature type="compositionally biased region" description="Basic and acidic residues" evidence="5">
    <location>
        <begin position="929"/>
        <end position="942"/>
    </location>
</feature>
<keyword evidence="7" id="KW-1185">Reference proteome</keyword>
<feature type="repeat" description="Filamin" evidence="4">
    <location>
        <begin position="2731"/>
        <end position="2827"/>
    </location>
</feature>
<dbReference type="Pfam" id="PF00630">
    <property type="entry name" value="Filamin"/>
    <property type="match status" value="17"/>
</dbReference>
<evidence type="ECO:0000313" key="8">
    <source>
        <dbReference type="RefSeq" id="XP_033155423.1"/>
    </source>
</evidence>
<dbReference type="Proteomes" id="UP000515162">
    <property type="component" value="Chromosome 2R"/>
</dbReference>
<feature type="region of interest" description="Disordered" evidence="5">
    <location>
        <begin position="829"/>
        <end position="866"/>
    </location>
</feature>
<evidence type="ECO:0000256" key="3">
    <source>
        <dbReference type="ARBA" id="ARBA00023203"/>
    </source>
</evidence>
<feature type="repeat" description="Filamin" evidence="4">
    <location>
        <begin position="1373"/>
        <end position="1452"/>
    </location>
</feature>
<accession>A0A6P8JI74</accession>
<dbReference type="InterPro" id="IPR001298">
    <property type="entry name" value="Filamin/ABP280_rpt"/>
</dbReference>
<dbReference type="SMART" id="SM00033">
    <property type="entry name" value="CH"/>
    <property type="match status" value="3"/>
</dbReference>
<name>A0A6P8JI74_DROMA</name>
<feature type="repeat" description="Filamin" evidence="4">
    <location>
        <begin position="567"/>
        <end position="647"/>
    </location>
</feature>
<dbReference type="Gene3D" id="2.60.40.10">
    <property type="entry name" value="Immunoglobulins"/>
    <property type="match status" value="20"/>
</dbReference>
<dbReference type="Pfam" id="PF00307">
    <property type="entry name" value="CH"/>
    <property type="match status" value="3"/>
</dbReference>
<dbReference type="FunFam" id="2.60.40.10:FF:001145">
    <property type="entry name" value="Jitterbug, isoform I"/>
    <property type="match status" value="3"/>
</dbReference>
<feature type="compositionally biased region" description="Polar residues" evidence="5">
    <location>
        <begin position="947"/>
        <end position="958"/>
    </location>
</feature>
<dbReference type="InterPro" id="IPR013783">
    <property type="entry name" value="Ig-like_fold"/>
</dbReference>
<feature type="repeat" description="Filamin" evidence="4">
    <location>
        <begin position="2538"/>
        <end position="2636"/>
    </location>
</feature>
<dbReference type="PROSITE" id="PS00019">
    <property type="entry name" value="ACTININ_1"/>
    <property type="match status" value="1"/>
</dbReference>
<feature type="compositionally biased region" description="Basic and acidic residues" evidence="5">
    <location>
        <begin position="966"/>
        <end position="975"/>
    </location>
</feature>
<dbReference type="FunFam" id="2.60.40.10:FF:002021">
    <property type="entry name" value="Jitterbug, isoform N"/>
    <property type="match status" value="1"/>
</dbReference>
<organism evidence="7 8">
    <name type="scientific">Drosophila mauritiana</name>
    <name type="common">Fruit fly</name>
    <dbReference type="NCBI Taxonomy" id="7226"/>
    <lineage>
        <taxon>Eukaryota</taxon>
        <taxon>Metazoa</taxon>
        <taxon>Ecdysozoa</taxon>
        <taxon>Arthropoda</taxon>
        <taxon>Hexapoda</taxon>
        <taxon>Insecta</taxon>
        <taxon>Pterygota</taxon>
        <taxon>Neoptera</taxon>
        <taxon>Endopterygota</taxon>
        <taxon>Diptera</taxon>
        <taxon>Brachycera</taxon>
        <taxon>Muscomorpha</taxon>
        <taxon>Ephydroidea</taxon>
        <taxon>Drosophilidae</taxon>
        <taxon>Drosophila</taxon>
        <taxon>Sophophora</taxon>
    </lineage>
</organism>
<feature type="repeat" description="Filamin" evidence="4">
    <location>
        <begin position="2256"/>
        <end position="2350"/>
    </location>
</feature>
<dbReference type="FunFam" id="2.60.40.10:FF:001349">
    <property type="entry name" value="Jitterbug, isoform F"/>
    <property type="match status" value="1"/>
</dbReference>
<reference evidence="8" key="1">
    <citation type="submission" date="2025-08" db="UniProtKB">
        <authorList>
            <consortium name="RefSeq"/>
        </authorList>
    </citation>
    <scope>IDENTIFICATION</scope>
    <source>
        <strain evidence="8">Mau12</strain>
        <tissue evidence="8">Whole Body</tissue>
    </source>
</reference>
<feature type="repeat" description="Filamin" evidence="4">
    <location>
        <begin position="1662"/>
        <end position="1720"/>
    </location>
</feature>
<dbReference type="InterPro" id="IPR001589">
    <property type="entry name" value="Actinin_actin-bd_CS"/>
</dbReference>
<dbReference type="SMART" id="SM00557">
    <property type="entry name" value="IG_FLMN"/>
    <property type="match status" value="19"/>
</dbReference>
<sequence>MDVKDIKGAKVTHAGLLKHNSDGTTETQKITHAGLVARSPEGTAAKGMNIRGNEDLWVEIQANTFRNWVNEHLRETGMQVHDWATDFCDGTCLCALVENLQTRPLKPSWNRRPANQHHYLENATTALKSIEADHIKLVNIGNVDIVNGNIKLILGLIWSLIVRYQIGRSKFPPRKLMLAWLQAALPDCRITNLTTDWNSGVNLAALLDYCQPGLFPHWRSLDPSQSVRNCTQAMDLAQREFGVPKVLEPEYLASPWLDELSGMTYLSYFMKPGGPGYNATMRWVNTQVKDPVKNFTTDWNDGRVMCEIIKGLGGSAPAPEKLSTDPFHYENNIRKAVDAGARLGVQPILTAKDMANPEVEHLGIMAYAAHLQWVPPRPPLSDLVSVYLESTSGRVGEPTHFRIDVMSRDISLSSVRCHVVPPSGQPGQPVRLNAHGEGVFVPERYGMHEIVVEIGEDSLGGHFFRALPRLLQVAPPGMAPCALGSLVEVLVNATGAPKTEDILVTAVSPTGISHNCPLKKIDEGHSAIFKPDEAGIWEIAITYQGRHIQGGPFTCAVFDASGVSVHGLDGAMPLRAHTFEVDARGVGVSGELHVDIVHDKHSLVCSVEKIVENKYRVTFMPRQNGKYRVYIYFNGYDVKGSPFIMRVGTKGRSGKTRSSPLHDSKHRSESPSMHFVSTTNTRHNDYRNSSLSRHNTAERTNSYSPQYSPKTQDTTDYHSSSSRYYKRESETRSSEVHTHSPLTIKTSNQYESSTRNITSSPRHASVSPVQRYSPNSAYITTATHRMGSPLTSPVSKNGYESSRTVEKSSTYKSTSNYVTDSNIRASPSLYGTAERLRRTGSPEPRIDHSSNVRVSSKKPASARRDSWDVINKTKHMLSHNSLESLANMTEKQLNTELQYNRPDLDHETHRNTQYNKFALHKQQQQQQSDYRRDSPDDGERYKPSAITVKSHSNNTYTDKSGGYTKTVKESSEHVVTESNGHGPSPGYGYSSLSRFRPIDGNATGARAIRVQDIPNGSIGRPVEFEIDGSRAGSGNLEILVNGGRVTSSVRSLGGQRFIASFTPHEHGTHTVQITFNGETVPGSPWHAEIMSSPGLTALGESTRLVPANTPAVFEILPPPGQSLSKGECVATVLTPSKSKLNARVTHEAANGAARIEFVPTEVGTHVIDASINGTKIAGGPLIAKVYDSSLIQVTEVNGGVVGQPCQFRVDASAAGEGQLEISINEGEVPNHVQVVGGGRCLVSFTPEQAKSHLIDIKFNGETVRGCPFVCAVADTSRVLLNLSNLELIPVNRPSSFHITVSGGGAAELAVSVRGPQGELPVRVTGDIHAGFTAEFTPTTVGGHSINVEYNGFAVQGTPFLAKSYDASKVVVGSVSRGTMGRPVQFTVDAGDAGEGNLEITISAKGQNIPTQVHPQGSARFSVSFVPTESCEHTINVSFNKMPVPGCPITVSISGGVAGPQVSLGGPGPVHQTNSFVINHNGGRLEDIEVNVEGPAGQSVPAQVHQSADGVFKAEFVPRVVGEHRVNVTVNGLPTAGSPYAAKVYDVSAIKVKNVSSGTVGKAVTFLVETSQAGPGNLEVTVNGGRVPTSAQAQGQHTYAISFTPREAESHTVELRFNSQDVPGSPFTCRVAAAARIQSPETMDKVSVGRLFEFVVESDTKPTVEVLGPARRSVPVKIDALGSSTLGYNVKFEPMEVGDHSVEVRLPGGGHVEGSPFLLKAYSAEKVIVTDIRAGVVNKSVSFGINASQAGAGNLEIIVAVNGKNVPNFVQSEGNARFKVNFKPTEAATHSLSVRFNGHPVPGSPFSCHIAAAASSPSMGLPRAMAMGECLKQAAVKMDNTFELEGFEGVEPQIFVTSPSGDNEHCQLSQHDGGSYSASFRPTTVGRHLISVTANDQHINGSPFSCNVFDVSRVSISGLEQQYGPANLGVPVTFSVDAAGAGEGTLELVVSTDSSTVKAEVVACARGLYDVTFVPQSTEPHYVNITFNEVAVDGSPFRVDIQQHTQHIQIGSLAAIDFPADDQIVEIFSPDQKSVPYSINRQTAEFRTHMTGNYTLRFIDRETRQHIGSRTLCVFDPTLVKITEVSEAFCHRPASIGVSLNEAGQGDLSALVRCGATEVPHTIRGPSKTGVYEIVYQPTRVAPHKISILFNEVPISLKPLEINVLPASAGKEISVSGLGLYQSRVGKTTSFAIDTVKRPAREFDVVVSGPGGQALPVRCYQTKNGHLQAEFTINKPGQCVIEVLHQSKPLPGSPFTCESFDSSKVSTQGVTKEPLALHSPNSFTVRTDNAGTAELEAFAISPSNQSIPVLISEQSDGVYNVEFVPSQPGNYKLTLMYGGETIPSSPLTFTASSSGVRNDARAAGHGLEVCHRNKEASFVVYCPIAPNVQIERLDEYGERIEPKIKALGNNEWRISYTILSVGKYEIRASCPNRGSLPGSPWHISCVESNKVTPVGGWGTLVDHDGRLILPARIIFDVENAGPGKLVCSIDGIEIPVDKLVDGKMCLNITGENLAAGEHDLDLTWSGLTITQCPRSAFVTGQQAADKVQLMGRGLAAAQAGEAAHFTIDASNAPAGRPEVILTSQDNTSLPVSLAQPRPSENIWLASYTPLKSTTGTLNLSVKWNGRLVKGCPLTVAVGSSMDASKVIVSGEGLRHGIVGKDIKSWIDTRRAGPGELTAHCAGVRKVAYCELYDHGDATFTLNIKPQESGRHILTIKYGGQNVPGSPFALKVAGAPDASKVRVYGPGIEHGVLATFQSRFICDTRGAGAGQLTVRVRGPKGAFRVEMQRESQKDRTILCKYDPTEPGDYRVEVKWAGEFVPGSPFPVMIFDTEEELRRYLQGI</sequence>
<dbReference type="FunFam" id="2.60.40.10:FF:001473">
    <property type="entry name" value="Jitterbug, isoform C"/>
    <property type="match status" value="2"/>
</dbReference>
<dbReference type="FunFam" id="2.60.40.10:FF:001939">
    <property type="entry name" value="Jitterbug, isoform F"/>
    <property type="match status" value="1"/>
</dbReference>
<dbReference type="FunFam" id="2.60.40.10:FF:001748">
    <property type="entry name" value="Jitterbug, isoform M"/>
    <property type="match status" value="1"/>
</dbReference>
<feature type="domain" description="Calponin-homology (CH)" evidence="6">
    <location>
        <begin position="171"/>
        <end position="274"/>
    </location>
</feature>
<dbReference type="PROSITE" id="PS50021">
    <property type="entry name" value="CH"/>
    <property type="match status" value="2"/>
</dbReference>